<organism evidence="13 14">
    <name type="scientific">Thiocapsa roseopersicina</name>
    <dbReference type="NCBI Taxonomy" id="1058"/>
    <lineage>
        <taxon>Bacteria</taxon>
        <taxon>Pseudomonadati</taxon>
        <taxon>Pseudomonadota</taxon>
        <taxon>Gammaproteobacteria</taxon>
        <taxon>Chromatiales</taxon>
        <taxon>Chromatiaceae</taxon>
        <taxon>Thiocapsa</taxon>
    </lineage>
</organism>
<dbReference type="AlphaFoldDB" id="A0A1H3CQX9"/>
<proteinExistence type="predicted"/>
<feature type="domain" description="CNNM transmembrane" evidence="12">
    <location>
        <begin position="1"/>
        <end position="205"/>
    </location>
</feature>
<evidence type="ECO:0000256" key="7">
    <source>
        <dbReference type="ARBA" id="ARBA00023136"/>
    </source>
</evidence>
<evidence type="ECO:0000256" key="9">
    <source>
        <dbReference type="PROSITE-ProRule" id="PRU01193"/>
    </source>
</evidence>
<evidence type="ECO:0000256" key="4">
    <source>
        <dbReference type="ARBA" id="ARBA00022737"/>
    </source>
</evidence>
<dbReference type="InterPro" id="IPR044751">
    <property type="entry name" value="Ion_transp-like_CBS"/>
</dbReference>
<dbReference type="PANTHER" id="PTHR43099">
    <property type="entry name" value="UPF0053 PROTEIN YRKA"/>
    <property type="match status" value="1"/>
</dbReference>
<evidence type="ECO:0000313" key="13">
    <source>
        <dbReference type="EMBL" id="SDX56642.1"/>
    </source>
</evidence>
<name>A0A1H3CQX9_THIRO</name>
<dbReference type="Gene3D" id="3.30.465.10">
    <property type="match status" value="1"/>
</dbReference>
<dbReference type="InterPro" id="IPR002550">
    <property type="entry name" value="CNNM"/>
</dbReference>
<dbReference type="Pfam" id="PF03471">
    <property type="entry name" value="CorC_HlyC"/>
    <property type="match status" value="1"/>
</dbReference>
<evidence type="ECO:0000256" key="5">
    <source>
        <dbReference type="ARBA" id="ARBA00022989"/>
    </source>
</evidence>
<dbReference type="SUPFAM" id="SSF54631">
    <property type="entry name" value="CBS-domain pair"/>
    <property type="match status" value="1"/>
</dbReference>
<dbReference type="CDD" id="cd04590">
    <property type="entry name" value="CBS_pair_CorC_HlyC_assoc"/>
    <property type="match status" value="1"/>
</dbReference>
<dbReference type="RefSeq" id="WP_093037913.1">
    <property type="nucleotide sequence ID" value="NZ_FNNZ01000037.1"/>
</dbReference>
<protein>
    <submittedName>
        <fullName evidence="13">Hemolysin, contains CBS domains</fullName>
    </submittedName>
</protein>
<evidence type="ECO:0000256" key="2">
    <source>
        <dbReference type="ARBA" id="ARBA00022475"/>
    </source>
</evidence>
<dbReference type="EMBL" id="FNNZ01000037">
    <property type="protein sequence ID" value="SDX56642.1"/>
    <property type="molecule type" value="Genomic_DNA"/>
</dbReference>
<keyword evidence="2" id="KW-1003">Cell membrane</keyword>
<dbReference type="InterPro" id="IPR000644">
    <property type="entry name" value="CBS_dom"/>
</dbReference>
<evidence type="ECO:0000259" key="11">
    <source>
        <dbReference type="PROSITE" id="PS51371"/>
    </source>
</evidence>
<evidence type="ECO:0000256" key="3">
    <source>
        <dbReference type="ARBA" id="ARBA00022692"/>
    </source>
</evidence>
<evidence type="ECO:0000256" key="6">
    <source>
        <dbReference type="ARBA" id="ARBA00023122"/>
    </source>
</evidence>
<dbReference type="GO" id="GO:0050660">
    <property type="term" value="F:flavin adenine dinucleotide binding"/>
    <property type="evidence" value="ECO:0007669"/>
    <property type="project" value="InterPro"/>
</dbReference>
<dbReference type="GO" id="GO:0005886">
    <property type="term" value="C:plasma membrane"/>
    <property type="evidence" value="ECO:0007669"/>
    <property type="project" value="UniProtKB-SubCell"/>
</dbReference>
<feature type="transmembrane region" description="Helical" evidence="10">
    <location>
        <begin position="148"/>
        <end position="168"/>
    </location>
</feature>
<evidence type="ECO:0000256" key="1">
    <source>
        <dbReference type="ARBA" id="ARBA00004651"/>
    </source>
</evidence>
<evidence type="ECO:0000256" key="10">
    <source>
        <dbReference type="SAM" id="Phobius"/>
    </source>
</evidence>
<feature type="transmembrane region" description="Helical" evidence="10">
    <location>
        <begin position="104"/>
        <end position="127"/>
    </location>
</feature>
<dbReference type="OrthoDB" id="9797674at2"/>
<dbReference type="STRING" id="1058.SAMN05421783_1375"/>
<dbReference type="InterPro" id="IPR046342">
    <property type="entry name" value="CBS_dom_sf"/>
</dbReference>
<dbReference type="PROSITE" id="PS51371">
    <property type="entry name" value="CBS"/>
    <property type="match status" value="1"/>
</dbReference>
<keyword evidence="6 8" id="KW-0129">CBS domain</keyword>
<dbReference type="SUPFAM" id="SSF56176">
    <property type="entry name" value="FAD-binding/transporter-associated domain-like"/>
    <property type="match status" value="1"/>
</dbReference>
<keyword evidence="3 9" id="KW-0812">Transmembrane</keyword>
<dbReference type="PANTHER" id="PTHR43099:SF4">
    <property type="entry name" value="INTEGRAL MEMBRANE PROTEIN"/>
    <property type="match status" value="1"/>
</dbReference>
<feature type="transmembrane region" description="Helical" evidence="10">
    <location>
        <begin position="6"/>
        <end position="29"/>
    </location>
</feature>
<keyword evidence="5 9" id="KW-1133">Transmembrane helix</keyword>
<keyword evidence="14" id="KW-1185">Reference proteome</keyword>
<sequence>MSAWMFLVVGLLILINALYVAAEFAIVGARASRVEHFARQGHRLAAALLPIVKDTTRLDRYIATCQIGITLSSLILGAFGQATIAIALGALLVSDWGMETVGAYALSATIVLVVLTSTQVVLGELIPKTVALQYPVGTAMYTYLPMRWSLVLFYPFIGLLNGSGNLILRRFGIDPEVSHRHVHSPDEIELLIRESNEGGMLEAKASKRLREVLRLSRHTVRQFMVPRRQIASLDLAAPLDQLLAEIDASPYTRLVVHRDGLDNVRGFIHVKDLAIATADGREILALQPLVRPLLALPNRLTLDRVLGQMRDRRARIALVVSEYGDVEGLISLEDIVRELIGELSDEFKSNSELAPEQLDDDRWRLPGRLPLDEAIDWARPYTDPAVWHDSQAETLAGWLLEQLGNIPEAGDRLEVIGLAFEIEEMDGPAIASVMVRVVGGASGDEHA</sequence>
<dbReference type="InterPro" id="IPR005170">
    <property type="entry name" value="Transptr-assoc_dom"/>
</dbReference>
<keyword evidence="7 9" id="KW-0472">Membrane</keyword>
<evidence type="ECO:0000259" key="12">
    <source>
        <dbReference type="PROSITE" id="PS51846"/>
    </source>
</evidence>
<dbReference type="Proteomes" id="UP000198816">
    <property type="component" value="Unassembled WGS sequence"/>
</dbReference>
<dbReference type="Pfam" id="PF01595">
    <property type="entry name" value="CNNM"/>
    <property type="match status" value="1"/>
</dbReference>
<feature type="domain" description="CBS" evidence="11">
    <location>
        <begin position="289"/>
        <end position="346"/>
    </location>
</feature>
<dbReference type="Pfam" id="PF00571">
    <property type="entry name" value="CBS"/>
    <property type="match status" value="1"/>
</dbReference>
<dbReference type="PROSITE" id="PS51846">
    <property type="entry name" value="CNNM"/>
    <property type="match status" value="1"/>
</dbReference>
<dbReference type="SMART" id="SM01091">
    <property type="entry name" value="CorC_HlyC"/>
    <property type="match status" value="1"/>
</dbReference>
<reference evidence="14" key="1">
    <citation type="submission" date="2016-10" db="EMBL/GenBank/DDBJ databases">
        <authorList>
            <person name="Varghese N."/>
            <person name="Submissions S."/>
        </authorList>
    </citation>
    <scope>NUCLEOTIDE SEQUENCE [LARGE SCALE GENOMIC DNA]</scope>
    <source>
        <strain evidence="14">DSM 217</strain>
    </source>
</reference>
<dbReference type="InterPro" id="IPR016169">
    <property type="entry name" value="FAD-bd_PCMH_sub2"/>
</dbReference>
<dbReference type="Gene3D" id="3.10.580.10">
    <property type="entry name" value="CBS-domain"/>
    <property type="match status" value="1"/>
</dbReference>
<keyword evidence="4" id="KW-0677">Repeat</keyword>
<dbReference type="InterPro" id="IPR036318">
    <property type="entry name" value="FAD-bd_PCMH-like_sf"/>
</dbReference>
<gene>
    <name evidence="13" type="ORF">SAMN05421783_1375</name>
</gene>
<evidence type="ECO:0000313" key="14">
    <source>
        <dbReference type="Proteomes" id="UP000198816"/>
    </source>
</evidence>
<accession>A0A1H3CQX9</accession>
<feature type="transmembrane region" description="Helical" evidence="10">
    <location>
        <begin position="67"/>
        <end position="92"/>
    </location>
</feature>
<comment type="subcellular location">
    <subcellularLocation>
        <location evidence="1">Cell membrane</location>
        <topology evidence="1">Multi-pass membrane protein</topology>
    </subcellularLocation>
</comment>
<evidence type="ECO:0000256" key="8">
    <source>
        <dbReference type="PROSITE-ProRule" id="PRU00703"/>
    </source>
</evidence>
<dbReference type="InterPro" id="IPR051676">
    <property type="entry name" value="UPF0053_domain"/>
</dbReference>